<organism evidence="9 10">
    <name type="scientific">Catellatospora chokoriensis</name>
    <dbReference type="NCBI Taxonomy" id="310353"/>
    <lineage>
        <taxon>Bacteria</taxon>
        <taxon>Bacillati</taxon>
        <taxon>Actinomycetota</taxon>
        <taxon>Actinomycetes</taxon>
        <taxon>Micromonosporales</taxon>
        <taxon>Micromonosporaceae</taxon>
        <taxon>Catellatospora</taxon>
    </lineage>
</organism>
<evidence type="ECO:0000256" key="7">
    <source>
        <dbReference type="SAM" id="SignalP"/>
    </source>
</evidence>
<keyword evidence="6" id="KW-0326">Glycosidase</keyword>
<feature type="domain" description="Ricin B lectin" evidence="8">
    <location>
        <begin position="526"/>
        <end position="660"/>
    </location>
</feature>
<comment type="caution">
    <text evidence="9">The sequence shown here is derived from an EMBL/GenBank/DDBJ whole genome shotgun (WGS) entry which is preliminary data.</text>
</comment>
<keyword evidence="10" id="KW-1185">Reference proteome</keyword>
<evidence type="ECO:0000256" key="1">
    <source>
        <dbReference type="ARBA" id="ARBA00004071"/>
    </source>
</evidence>
<keyword evidence="4 7" id="KW-0732">Signal</keyword>
<dbReference type="Pfam" id="PF01120">
    <property type="entry name" value="Alpha_L_fucos"/>
    <property type="match status" value="1"/>
</dbReference>
<dbReference type="PANTHER" id="PTHR10030">
    <property type="entry name" value="ALPHA-L-FUCOSIDASE"/>
    <property type="match status" value="1"/>
</dbReference>
<evidence type="ECO:0000313" key="9">
    <source>
        <dbReference type="EMBL" id="GIF90301.1"/>
    </source>
</evidence>
<dbReference type="GO" id="GO:0004560">
    <property type="term" value="F:alpha-L-fucosidase activity"/>
    <property type="evidence" value="ECO:0007669"/>
    <property type="project" value="InterPro"/>
</dbReference>
<dbReference type="InterPro" id="IPR000933">
    <property type="entry name" value="Glyco_hydro_29"/>
</dbReference>
<dbReference type="InterPro" id="IPR016286">
    <property type="entry name" value="FUC_metazoa-typ"/>
</dbReference>
<dbReference type="Gene3D" id="3.20.20.80">
    <property type="entry name" value="Glycosidases"/>
    <property type="match status" value="1"/>
</dbReference>
<dbReference type="Pfam" id="PF14200">
    <property type="entry name" value="RicinB_lectin_2"/>
    <property type="match status" value="2"/>
</dbReference>
<dbReference type="AlphaFoldDB" id="A0A8J3JZU8"/>
<evidence type="ECO:0000313" key="10">
    <source>
        <dbReference type="Proteomes" id="UP000619293"/>
    </source>
</evidence>
<dbReference type="EC" id="3.2.1.51" evidence="3"/>
<accession>A0A8J3JZU8</accession>
<dbReference type="RefSeq" id="WP_191842879.1">
    <property type="nucleotide sequence ID" value="NZ_BONG01000022.1"/>
</dbReference>
<dbReference type="Gene3D" id="2.60.40.1180">
    <property type="entry name" value="Golgi alpha-mannosidase II"/>
    <property type="match status" value="1"/>
</dbReference>
<feature type="chain" id="PRO_5035200132" description="alpha-L-fucosidase" evidence="7">
    <location>
        <begin position="37"/>
        <end position="662"/>
    </location>
</feature>
<dbReference type="CDD" id="cd00161">
    <property type="entry name" value="beta-trefoil_Ricin-like"/>
    <property type="match status" value="1"/>
</dbReference>
<dbReference type="SUPFAM" id="SSF51445">
    <property type="entry name" value="(Trans)glycosidases"/>
    <property type="match status" value="1"/>
</dbReference>
<dbReference type="GO" id="GO:0005764">
    <property type="term" value="C:lysosome"/>
    <property type="evidence" value="ECO:0007669"/>
    <property type="project" value="TreeGrafter"/>
</dbReference>
<comment type="similarity">
    <text evidence="2">Belongs to the glycosyl hydrolase 29 family.</text>
</comment>
<dbReference type="SUPFAM" id="SSF50370">
    <property type="entry name" value="Ricin B-like lectins"/>
    <property type="match status" value="1"/>
</dbReference>
<sequence>MHASPYSRRAFLAALGVGGAAAAGLPAVLAASPAHAAIPGPTSYSETWTSVNQHPAAAEWFQDAKFGIYFHWGVFSVPAFANEWYPRNMYFSGSSENNHHRNTYGDPSTWPYHNFIDGANDRSGRFVQFAPRLKSAGGNFDPGEWAQLFADAGAKFAGPVAEHHDGYSMWNSSVNEWNSVARGPRLDLLRLHADAIRAKGLRLLVAMHHAFNFTGFYERAPQQSTTSLRKLYGQLGTSAQEQLWYDKLREVVDGYQPDILWQDFNLSRISEAQRLKFLAYYFNRAVAWNKEVVATYKDGFNNLGEVYDYERGGPAGIQTPYWLTDDSISSSSWCYTAGIGYYSLNAMLHSLVDRVSKNGTMLLNIAPMADGSIPSGQRSLLLGIGDYLQRFGESIYATRAWSAFGEGPTQMGGGSFVTPRAGTNTDIRFTRNKADNVLYATVLGWPGSTLTISTLAAGRINLATLTSAQLLGATPGSYVNLPTRTQDGSGLRITMPSSAPFSAPAYVVKLTFSGQIPTLGGGSVPTGWVRIQNVTNGLVLDSGGNVASGSIVKEWTPGSSTNLQWQLVDAGSGYYRLVNRTNGMVVDSWGATANGANALQAPWNGGVNQQWRLNSMGNGRYQIINRGTGMALDGRGSMPSGTTVGLWYPDSSTNLQWTITAI</sequence>
<evidence type="ECO:0000256" key="4">
    <source>
        <dbReference type="ARBA" id="ARBA00022729"/>
    </source>
</evidence>
<dbReference type="GO" id="GO:0006004">
    <property type="term" value="P:fucose metabolic process"/>
    <property type="evidence" value="ECO:0007669"/>
    <property type="project" value="InterPro"/>
</dbReference>
<dbReference type="PANTHER" id="PTHR10030:SF37">
    <property type="entry name" value="ALPHA-L-FUCOSIDASE-RELATED"/>
    <property type="match status" value="1"/>
</dbReference>
<name>A0A8J3JZU8_9ACTN</name>
<dbReference type="InterPro" id="IPR013780">
    <property type="entry name" value="Glyco_hydro_b"/>
</dbReference>
<evidence type="ECO:0000256" key="5">
    <source>
        <dbReference type="ARBA" id="ARBA00022801"/>
    </source>
</evidence>
<dbReference type="Gene3D" id="2.80.10.50">
    <property type="match status" value="2"/>
</dbReference>
<reference evidence="9 10" key="1">
    <citation type="submission" date="2021-01" db="EMBL/GenBank/DDBJ databases">
        <title>Whole genome shotgun sequence of Catellatospora chokoriensis NBRC 107358.</title>
        <authorList>
            <person name="Komaki H."/>
            <person name="Tamura T."/>
        </authorList>
    </citation>
    <scope>NUCLEOTIDE SEQUENCE [LARGE SCALE GENOMIC DNA]</scope>
    <source>
        <strain evidence="9 10">NBRC 107358</strain>
    </source>
</reference>
<dbReference type="SMART" id="SM00458">
    <property type="entry name" value="RICIN"/>
    <property type="match status" value="1"/>
</dbReference>
<dbReference type="InterPro" id="IPR035992">
    <property type="entry name" value="Ricin_B-like_lectins"/>
</dbReference>
<evidence type="ECO:0000256" key="6">
    <source>
        <dbReference type="ARBA" id="ARBA00023295"/>
    </source>
</evidence>
<dbReference type="InterPro" id="IPR017853">
    <property type="entry name" value="GH"/>
</dbReference>
<evidence type="ECO:0000256" key="3">
    <source>
        <dbReference type="ARBA" id="ARBA00012662"/>
    </source>
</evidence>
<dbReference type="InterPro" id="IPR006311">
    <property type="entry name" value="TAT_signal"/>
</dbReference>
<dbReference type="InterPro" id="IPR000772">
    <property type="entry name" value="Ricin_B_lectin"/>
</dbReference>
<dbReference type="Proteomes" id="UP000619293">
    <property type="component" value="Unassembled WGS sequence"/>
</dbReference>
<dbReference type="PROSITE" id="PS51318">
    <property type="entry name" value="TAT"/>
    <property type="match status" value="1"/>
</dbReference>
<dbReference type="InterPro" id="IPR057739">
    <property type="entry name" value="Glyco_hydro_29_N"/>
</dbReference>
<dbReference type="PRINTS" id="PR00741">
    <property type="entry name" value="GLHYDRLASE29"/>
</dbReference>
<comment type="function">
    <text evidence="1">Alpha-L-fucosidase is responsible for hydrolyzing the alpha-1,6-linked fucose joined to the reducing-end N-acetylglucosamine of the carbohydrate moieties of glycoproteins.</text>
</comment>
<dbReference type="GO" id="GO:0016139">
    <property type="term" value="P:glycoside catabolic process"/>
    <property type="evidence" value="ECO:0007669"/>
    <property type="project" value="TreeGrafter"/>
</dbReference>
<evidence type="ECO:0000259" key="8">
    <source>
        <dbReference type="SMART" id="SM00458"/>
    </source>
</evidence>
<evidence type="ECO:0000256" key="2">
    <source>
        <dbReference type="ARBA" id="ARBA00007951"/>
    </source>
</evidence>
<protein>
    <recommendedName>
        <fullName evidence="3">alpha-L-fucosidase</fullName>
        <ecNumber evidence="3">3.2.1.51</ecNumber>
    </recommendedName>
</protein>
<dbReference type="EMBL" id="BONG01000022">
    <property type="protein sequence ID" value="GIF90301.1"/>
    <property type="molecule type" value="Genomic_DNA"/>
</dbReference>
<keyword evidence="5" id="KW-0378">Hydrolase</keyword>
<proteinExistence type="inferred from homology"/>
<dbReference type="PROSITE" id="PS50231">
    <property type="entry name" value="RICIN_B_LECTIN"/>
    <property type="match status" value="1"/>
</dbReference>
<dbReference type="SMART" id="SM00812">
    <property type="entry name" value="Alpha_L_fucos"/>
    <property type="match status" value="1"/>
</dbReference>
<gene>
    <name evidence="9" type="ORF">Cch02nite_37450</name>
</gene>
<feature type="signal peptide" evidence="7">
    <location>
        <begin position="1"/>
        <end position="36"/>
    </location>
</feature>